<accession>A0A5B8SXT7</accession>
<gene>
    <name evidence="2" type="ORF">FGL86_11475</name>
</gene>
<reference evidence="2 3" key="1">
    <citation type="submission" date="2019-06" db="EMBL/GenBank/DDBJ databases">
        <title>Genome analyses of bacteria isolated from kimchi.</title>
        <authorList>
            <person name="Lee S."/>
            <person name="Ahn S."/>
            <person name="Roh S."/>
        </authorList>
    </citation>
    <scope>NUCLEOTIDE SEQUENCE [LARGE SCALE GENOMIC DNA]</scope>
    <source>
        <strain evidence="2 3">CBA4606</strain>
    </source>
</reference>
<dbReference type="EMBL" id="CP042382">
    <property type="protein sequence ID" value="QEA39630.1"/>
    <property type="molecule type" value="Genomic_DNA"/>
</dbReference>
<protein>
    <submittedName>
        <fullName evidence="2">Uncharacterized protein</fullName>
    </submittedName>
</protein>
<dbReference type="Proteomes" id="UP000321272">
    <property type="component" value="Chromosome"/>
</dbReference>
<sequence>MKLSDLNTPKGRRAAGKLSLDLIKITGKVAVAGTVGLVGMLTGAVASTSFTDKTEEQPYTYDVGPDGPGEYDKMGFKVQNGDDWLD</sequence>
<dbReference type="KEGG" id="paur:FGL86_11475"/>
<organism evidence="2 3">
    <name type="scientific">Pistricoccus aurantiacus</name>
    <dbReference type="NCBI Taxonomy" id="1883414"/>
    <lineage>
        <taxon>Bacteria</taxon>
        <taxon>Pseudomonadati</taxon>
        <taxon>Pseudomonadota</taxon>
        <taxon>Gammaproteobacteria</taxon>
        <taxon>Oceanospirillales</taxon>
        <taxon>Halomonadaceae</taxon>
        <taxon>Pistricoccus</taxon>
    </lineage>
</organism>
<keyword evidence="3" id="KW-1185">Reference proteome</keyword>
<feature type="region of interest" description="Disordered" evidence="1">
    <location>
        <begin position="56"/>
        <end position="75"/>
    </location>
</feature>
<name>A0A5B8SXT7_9GAMM</name>
<evidence type="ECO:0000256" key="1">
    <source>
        <dbReference type="SAM" id="MobiDB-lite"/>
    </source>
</evidence>
<proteinExistence type="predicted"/>
<dbReference type="RefSeq" id="WP_147184679.1">
    <property type="nucleotide sequence ID" value="NZ_CP042382.1"/>
</dbReference>
<evidence type="ECO:0000313" key="3">
    <source>
        <dbReference type="Proteomes" id="UP000321272"/>
    </source>
</evidence>
<evidence type="ECO:0000313" key="2">
    <source>
        <dbReference type="EMBL" id="QEA39630.1"/>
    </source>
</evidence>
<dbReference type="AlphaFoldDB" id="A0A5B8SXT7"/>